<evidence type="ECO:0000256" key="1">
    <source>
        <dbReference type="ARBA" id="ARBA00023604"/>
    </source>
</evidence>
<sequence>MNIALTFLEPPAAHQKEKSYEIHFEVPGSFRSSNLDLKQHHGIHITDVRGREDQFTLEDHGFEYIEAPTSALTLPLKDQVSDMNDPALGRYLREVISLVKRRLGGHRVLLYDWRLRREGVSPITQGERPKDRLAPLAVAHVVRQYYSHKGGFPKS</sequence>
<reference evidence="2" key="1">
    <citation type="submission" date="2015-01" db="EMBL/GenBank/DDBJ databases">
        <title>The Genome Sequence of Cladophialophora bantiana CBS 173.52.</title>
        <authorList>
            <consortium name="The Broad Institute Genomics Platform"/>
            <person name="Cuomo C."/>
            <person name="de Hoog S."/>
            <person name="Gorbushina A."/>
            <person name="Stielow B."/>
            <person name="Teixiera M."/>
            <person name="Abouelleil A."/>
            <person name="Chapman S.B."/>
            <person name="Priest M."/>
            <person name="Young S.K."/>
            <person name="Wortman J."/>
            <person name="Nusbaum C."/>
            <person name="Birren B."/>
        </authorList>
    </citation>
    <scope>NUCLEOTIDE SEQUENCE [LARGE SCALE GENOMIC DNA]</scope>
    <source>
        <strain evidence="2">CBS 173.52</strain>
    </source>
</reference>
<evidence type="ECO:0000313" key="2">
    <source>
        <dbReference type="EMBL" id="KIW96828.1"/>
    </source>
</evidence>
<dbReference type="GO" id="GO:0016491">
    <property type="term" value="F:oxidoreductase activity"/>
    <property type="evidence" value="ECO:0007669"/>
    <property type="project" value="InterPro"/>
</dbReference>
<gene>
    <name evidence="2" type="ORF">Z519_02219</name>
</gene>
<keyword evidence="3" id="KW-1185">Reference proteome</keyword>
<accession>A0A0D2HTR4</accession>
<dbReference type="Proteomes" id="UP000053789">
    <property type="component" value="Unassembled WGS sequence"/>
</dbReference>
<comment type="similarity">
    <text evidence="1">Belongs to the asaB hydroxylase/desaturase family.</text>
</comment>
<dbReference type="VEuPathDB" id="FungiDB:Z519_02219"/>
<dbReference type="EMBL" id="KN846982">
    <property type="protein sequence ID" value="KIW96828.1"/>
    <property type="molecule type" value="Genomic_DNA"/>
</dbReference>
<dbReference type="PANTHER" id="PTHR34598">
    <property type="entry name" value="BLL6449 PROTEIN"/>
    <property type="match status" value="1"/>
</dbReference>
<dbReference type="PANTHER" id="PTHR34598:SF3">
    <property type="entry name" value="OXIDOREDUCTASE AN1597"/>
    <property type="match status" value="1"/>
</dbReference>
<dbReference type="HOGENOM" id="CLU_1695277_0_0_1"/>
<dbReference type="GeneID" id="27695147"/>
<name>A0A0D2HTR4_CLAB1</name>
<organism evidence="2 3">
    <name type="scientific">Cladophialophora bantiana (strain ATCC 10958 / CBS 173.52 / CDC B-1940 / NIH 8579)</name>
    <name type="common">Xylohypha bantiana</name>
    <dbReference type="NCBI Taxonomy" id="1442370"/>
    <lineage>
        <taxon>Eukaryota</taxon>
        <taxon>Fungi</taxon>
        <taxon>Dikarya</taxon>
        <taxon>Ascomycota</taxon>
        <taxon>Pezizomycotina</taxon>
        <taxon>Eurotiomycetes</taxon>
        <taxon>Chaetothyriomycetidae</taxon>
        <taxon>Chaetothyriales</taxon>
        <taxon>Herpotrichiellaceae</taxon>
        <taxon>Cladophialophora</taxon>
    </lineage>
</organism>
<dbReference type="AlphaFoldDB" id="A0A0D2HTR4"/>
<dbReference type="InterPro" id="IPR044053">
    <property type="entry name" value="AsaB-like"/>
</dbReference>
<evidence type="ECO:0000313" key="3">
    <source>
        <dbReference type="Proteomes" id="UP000053789"/>
    </source>
</evidence>
<dbReference type="RefSeq" id="XP_016623497.1">
    <property type="nucleotide sequence ID" value="XM_016759976.1"/>
</dbReference>
<proteinExistence type="inferred from homology"/>
<dbReference type="OrthoDB" id="412788at2759"/>
<protein>
    <submittedName>
        <fullName evidence="2">Uncharacterized protein</fullName>
    </submittedName>
</protein>